<keyword evidence="1" id="KW-0812">Transmembrane</keyword>
<reference evidence="2 3" key="1">
    <citation type="submission" date="2023-01" db="EMBL/GenBank/DDBJ databases">
        <title>Minimal conservation of predation-associated metabolite biosynthetic gene clusters underscores biosynthetic potential of Myxococcota including descriptions for ten novel species: Archangium lansinium sp. nov., Myxococcus landrumus sp. nov., Nannocystis bai.</title>
        <authorList>
            <person name="Ahearne A."/>
            <person name="Stevens C."/>
            <person name="Dowd S."/>
        </authorList>
    </citation>
    <scope>NUCLEOTIDE SEQUENCE [LARGE SCALE GENOMIC DNA]</scope>
    <source>
        <strain evidence="2 3">WIWO2</strain>
    </source>
</reference>
<keyword evidence="1" id="KW-0472">Membrane</keyword>
<gene>
    <name evidence="2" type="ORF">POL72_07800</name>
</gene>
<dbReference type="Proteomes" id="UP001217485">
    <property type="component" value="Unassembled WGS sequence"/>
</dbReference>
<name>A0ABT5BU19_9BACT</name>
<evidence type="ECO:0000313" key="3">
    <source>
        <dbReference type="Proteomes" id="UP001217485"/>
    </source>
</evidence>
<proteinExistence type="predicted"/>
<dbReference type="Pfam" id="PF20181">
    <property type="entry name" value="DUF6544"/>
    <property type="match status" value="1"/>
</dbReference>
<evidence type="ECO:0000256" key="1">
    <source>
        <dbReference type="SAM" id="Phobius"/>
    </source>
</evidence>
<feature type="transmembrane region" description="Helical" evidence="1">
    <location>
        <begin position="72"/>
        <end position="91"/>
    </location>
</feature>
<evidence type="ECO:0000313" key="2">
    <source>
        <dbReference type="EMBL" id="MDC0677644.1"/>
    </source>
</evidence>
<dbReference type="EMBL" id="JAQNDK010000001">
    <property type="protein sequence ID" value="MDC0677644.1"/>
    <property type="molecule type" value="Genomic_DNA"/>
</dbReference>
<comment type="caution">
    <text evidence="2">The sequence shown here is derived from an EMBL/GenBank/DDBJ whole genome shotgun (WGS) entry which is preliminary data.</text>
</comment>
<sequence>MRLGLAILIALHGAIHLIGYREWSKLAAAGQPSDRTLVPLSPTGSRVFALLWLAALLVLLAAAALCALRRDAWGALALSGVLLSQGLIVLAWPQAKFGTLVNVLILLAIVSAAKHARFHHEVDSEIRALLARPAEPHASSVEPSELERLPAPVRTWLEASGVVGRERAQTVRLRQRGELRTSPDAAWMPAEAEQYFSVDEPAFVWKVTTKMMGILPIEGRDKYAAGKGQMLIKAASLVSLVDAADEKIDQGAMLRFLGEIVWFPSAALRPYIAWESIDATSAKATMRHAGKVASAVFMFDPQGRVVGLQAERYLGGGADAKLTPWSVSCSDWRTFRGIQIPSQGEVLWKIESGSFSYYRWEILDVEHNPPAFSGLGG</sequence>
<dbReference type="InterPro" id="IPR046674">
    <property type="entry name" value="DUF6544"/>
</dbReference>
<feature type="transmembrane region" description="Helical" evidence="1">
    <location>
        <begin position="45"/>
        <end position="65"/>
    </location>
</feature>
<keyword evidence="1" id="KW-1133">Transmembrane helix</keyword>
<dbReference type="RefSeq" id="WP_272094399.1">
    <property type="nucleotide sequence ID" value="NZ_JAQNDK010000001.1"/>
</dbReference>
<keyword evidence="3" id="KW-1185">Reference proteome</keyword>
<protein>
    <submittedName>
        <fullName evidence="2">Uncharacterized protein</fullName>
    </submittedName>
</protein>
<organism evidence="2 3">
    <name type="scientific">Sorangium atrum</name>
    <dbReference type="NCBI Taxonomy" id="2995308"/>
    <lineage>
        <taxon>Bacteria</taxon>
        <taxon>Pseudomonadati</taxon>
        <taxon>Myxococcota</taxon>
        <taxon>Polyangia</taxon>
        <taxon>Polyangiales</taxon>
        <taxon>Polyangiaceae</taxon>
        <taxon>Sorangium</taxon>
    </lineage>
</organism>
<accession>A0ABT5BU19</accession>